<dbReference type="AlphaFoldDB" id="J9Z8V1"/>
<evidence type="ECO:0000313" key="2">
    <source>
        <dbReference type="Proteomes" id="UP000006177"/>
    </source>
</evidence>
<dbReference type="KEGG" id="lfi:LFML04_0695"/>
<gene>
    <name evidence="1" type="ordered locus">LFML04_0695</name>
</gene>
<protein>
    <submittedName>
        <fullName evidence="1">Uncharacterized protein</fullName>
    </submittedName>
</protein>
<accession>J9Z8V1</accession>
<reference evidence="1 2" key="1">
    <citation type="journal article" date="2011" name="J. Microbiol.">
        <title>Complete genome of Leptospirillum ferriphilum ML-04 provides insight into its physiology and environmental adaptation.</title>
        <authorList>
            <person name="Mi S."/>
            <person name="Song J."/>
            <person name="Lin J."/>
            <person name="Che Y."/>
            <person name="Zheng H."/>
            <person name="Lin J."/>
        </authorList>
    </citation>
    <scope>NUCLEOTIDE SEQUENCE [LARGE SCALE GENOMIC DNA]</scope>
    <source>
        <strain evidence="1 2">ML-04</strain>
    </source>
</reference>
<sequence length="164" mass="19218">MNPVLSTNAVTTEGILYWSYGISNRSTVRGIDYYPETRGRIGARMEDLRVEAAMVQAEINRTLPQPHHRAIIEAKYGERMDAIRKCAEILSSTARTQTFDALLRIVEDYCEFRRYKDREALRDFRMGRNAARETKSRYLGILEGWHWMAFEMVDEAFREKGWVE</sequence>
<dbReference type="RefSeq" id="WP_014960440.1">
    <property type="nucleotide sequence ID" value="NC_018649.1"/>
</dbReference>
<dbReference type="Proteomes" id="UP000006177">
    <property type="component" value="Chromosome"/>
</dbReference>
<dbReference type="HOGENOM" id="CLU_1616977_0_0_0"/>
<dbReference type="EMBL" id="CP002919">
    <property type="protein sequence ID" value="AFS52930.1"/>
    <property type="molecule type" value="Genomic_DNA"/>
</dbReference>
<dbReference type="STRING" id="1048260.LFML04_0695"/>
<dbReference type="PATRIC" id="fig|1048260.3.peg.748"/>
<name>J9Z8V1_LEPFM</name>
<proteinExistence type="predicted"/>
<evidence type="ECO:0000313" key="1">
    <source>
        <dbReference type="EMBL" id="AFS52930.1"/>
    </source>
</evidence>
<organism evidence="1 2">
    <name type="scientific">Leptospirillum ferriphilum (strain ML-04)</name>
    <dbReference type="NCBI Taxonomy" id="1048260"/>
    <lineage>
        <taxon>Bacteria</taxon>
        <taxon>Pseudomonadati</taxon>
        <taxon>Nitrospirota</taxon>
        <taxon>Nitrospiria</taxon>
        <taxon>Nitrospirales</taxon>
        <taxon>Nitrospiraceae</taxon>
        <taxon>Leptospirillum</taxon>
    </lineage>
</organism>